<evidence type="ECO:0000259" key="2">
    <source>
        <dbReference type="Pfam" id="PF20167"/>
    </source>
</evidence>
<dbReference type="InterPro" id="IPR046796">
    <property type="entry name" value="Transposase_32_dom"/>
</dbReference>
<dbReference type="Proteomes" id="UP001497480">
    <property type="component" value="Unassembled WGS sequence"/>
</dbReference>
<dbReference type="EMBL" id="CAXHTB010000013">
    <property type="protein sequence ID" value="CAL0318440.1"/>
    <property type="molecule type" value="Genomic_DNA"/>
</dbReference>
<accession>A0AAV1X9P2</accession>
<feature type="region of interest" description="Disordered" evidence="1">
    <location>
        <begin position="93"/>
        <end position="130"/>
    </location>
</feature>
<feature type="domain" description="Putative plant transposon protein" evidence="2">
    <location>
        <begin position="213"/>
        <end position="383"/>
    </location>
</feature>
<name>A0AAV1X9P2_LUPLU</name>
<dbReference type="Pfam" id="PF20167">
    <property type="entry name" value="Transposase_32"/>
    <property type="match status" value="1"/>
</dbReference>
<organism evidence="3 4">
    <name type="scientific">Lupinus luteus</name>
    <name type="common">European yellow lupine</name>
    <dbReference type="NCBI Taxonomy" id="3873"/>
    <lineage>
        <taxon>Eukaryota</taxon>
        <taxon>Viridiplantae</taxon>
        <taxon>Streptophyta</taxon>
        <taxon>Embryophyta</taxon>
        <taxon>Tracheophyta</taxon>
        <taxon>Spermatophyta</taxon>
        <taxon>Magnoliopsida</taxon>
        <taxon>eudicotyledons</taxon>
        <taxon>Gunneridae</taxon>
        <taxon>Pentapetalae</taxon>
        <taxon>rosids</taxon>
        <taxon>fabids</taxon>
        <taxon>Fabales</taxon>
        <taxon>Fabaceae</taxon>
        <taxon>Papilionoideae</taxon>
        <taxon>50 kb inversion clade</taxon>
        <taxon>genistoids sensu lato</taxon>
        <taxon>core genistoids</taxon>
        <taxon>Genisteae</taxon>
        <taxon>Lupinus</taxon>
    </lineage>
</organism>
<keyword evidence="4" id="KW-1185">Reference proteome</keyword>
<proteinExistence type="predicted"/>
<evidence type="ECO:0000313" key="4">
    <source>
        <dbReference type="Proteomes" id="UP001497480"/>
    </source>
</evidence>
<feature type="compositionally biased region" description="Acidic residues" evidence="1">
    <location>
        <begin position="93"/>
        <end position="102"/>
    </location>
</feature>
<evidence type="ECO:0000256" key="1">
    <source>
        <dbReference type="SAM" id="MobiDB-lite"/>
    </source>
</evidence>
<dbReference type="AlphaFoldDB" id="A0AAV1X9P2"/>
<reference evidence="3 4" key="1">
    <citation type="submission" date="2024-03" db="EMBL/GenBank/DDBJ databases">
        <authorList>
            <person name="Martinez-Hernandez J."/>
        </authorList>
    </citation>
    <scope>NUCLEOTIDE SEQUENCE [LARGE SCALE GENOMIC DNA]</scope>
</reference>
<comment type="caution">
    <text evidence="3">The sequence shown here is derived from an EMBL/GenBank/DDBJ whole genome shotgun (WGS) entry which is preliminary data.</text>
</comment>
<sequence length="389" mass="43717">MSTRESRTKSISQEINMAETISQKRSRMTWQDFLNIPSSRRAVKGKVLGGTSCKKGRIISPPFPNYAFELGHSEDEEVNEFTDSSVEVIDLVSDSETEEDPSEGSSLHVNVYNNSGSDTEENPSEGSSSYGSVCDSCTAQRTDCCAERTVCQARNPSRQGKGMAKETKTSKYASKEAHDKFKELTLKNTITLERIVNFHEDDSFGFLCVVDQYGWQKIAQPQKMFSLDVVKQFFANSIATQEAIGERYTWVNGAPVSYNKYTINMYLGNPWTPTHEHGLCEYQMKINASLHGDEGHNEDYVRRSLCLDGLEPNQIGPIYKFCMHQHAQIWTTFILSNIWPSLHVSDLPLNKAKLVSSIFDEDTIDIGAILSDAIWECVNKGNDGPKIRN</sequence>
<evidence type="ECO:0000313" key="3">
    <source>
        <dbReference type="EMBL" id="CAL0318440.1"/>
    </source>
</evidence>
<protein>
    <recommendedName>
        <fullName evidence="2">Putative plant transposon protein domain-containing protein</fullName>
    </recommendedName>
</protein>
<feature type="compositionally biased region" description="Polar residues" evidence="1">
    <location>
        <begin position="103"/>
        <end position="117"/>
    </location>
</feature>
<gene>
    <name evidence="3" type="ORF">LLUT_LOCUS19500</name>
</gene>